<keyword evidence="2" id="KW-0328">Glycosyltransferase</keyword>
<evidence type="ECO:0000313" key="2">
    <source>
        <dbReference type="EMBL" id="WFN36819.1"/>
    </source>
</evidence>
<proteinExistence type="predicted"/>
<dbReference type="GO" id="GO:0006487">
    <property type="term" value="P:protein N-linked glycosylation"/>
    <property type="evidence" value="ECO:0007669"/>
    <property type="project" value="TreeGrafter"/>
</dbReference>
<dbReference type="Gene3D" id="3.90.550.10">
    <property type="entry name" value="Spore Coat Polysaccharide Biosynthesis Protein SpsA, Chain A"/>
    <property type="match status" value="1"/>
</dbReference>
<dbReference type="KEGG" id="manq:L1994_00020"/>
<sequence length="223" mass="25278">MALKLAVPKSLEVLNIMDVPYEILIVEDASTDGSYEVATEFASHPMIRLNHSDIRRGKGGALNDAVLDSRGSIFCFYDVDLSTDLIHLPDLVGLVQKNADIAIGSRMIAGSQVIRNNKRNLSSSIFNFLVRFLLRSEIKDHQCGFKAFKKDKLMKILPCVSSKKWTWDTEILVLAQKKGYIIEEIPVNWTETGKTNLCFKDTFEMGIFVLKFALRMHQFKCIE</sequence>
<keyword evidence="2" id="KW-0808">Transferase</keyword>
<reference evidence="2" key="1">
    <citation type="submission" date="2022-01" db="EMBL/GenBank/DDBJ databases">
        <title>Complete genome of Methanomicrobium antiquum DSM 21220.</title>
        <authorList>
            <person name="Chen S.-C."/>
            <person name="You Y.-T."/>
            <person name="Zhou Y.-Z."/>
            <person name="Lai M.-C."/>
        </authorList>
    </citation>
    <scope>NUCLEOTIDE SEQUENCE</scope>
    <source>
        <strain evidence="2">DSM 21220</strain>
    </source>
</reference>
<accession>A0AAF0JLL9</accession>
<evidence type="ECO:0000313" key="3">
    <source>
        <dbReference type="Proteomes" id="UP001218895"/>
    </source>
</evidence>
<name>A0AAF0JLL9_9EURY</name>
<gene>
    <name evidence="2" type="ORF">L1994_00020</name>
</gene>
<dbReference type="PANTHER" id="PTHR10859">
    <property type="entry name" value="GLYCOSYL TRANSFERASE"/>
    <property type="match status" value="1"/>
</dbReference>
<keyword evidence="3" id="KW-1185">Reference proteome</keyword>
<organism evidence="2 3">
    <name type="scientific">Methanomicrobium antiquum</name>
    <dbReference type="NCBI Taxonomy" id="487686"/>
    <lineage>
        <taxon>Archaea</taxon>
        <taxon>Methanobacteriati</taxon>
        <taxon>Methanobacteriota</taxon>
        <taxon>Stenosarchaea group</taxon>
        <taxon>Methanomicrobia</taxon>
        <taxon>Methanomicrobiales</taxon>
        <taxon>Methanomicrobiaceae</taxon>
        <taxon>Methanomicrobium</taxon>
    </lineage>
</organism>
<dbReference type="EC" id="2.4.-.-" evidence="2"/>
<dbReference type="Proteomes" id="UP001218895">
    <property type="component" value="Chromosome"/>
</dbReference>
<dbReference type="InterPro" id="IPR029044">
    <property type="entry name" value="Nucleotide-diphossugar_trans"/>
</dbReference>
<dbReference type="Pfam" id="PF00535">
    <property type="entry name" value="Glycos_transf_2"/>
    <property type="match status" value="1"/>
</dbReference>
<dbReference type="AlphaFoldDB" id="A0AAF0JLL9"/>
<dbReference type="GO" id="GO:0016757">
    <property type="term" value="F:glycosyltransferase activity"/>
    <property type="evidence" value="ECO:0007669"/>
    <property type="project" value="UniProtKB-KW"/>
</dbReference>
<dbReference type="PANTHER" id="PTHR10859:SF105">
    <property type="entry name" value="DOLICHYL-PHOSPHATE BETA-D-MANNOSYLTRANSFERASE"/>
    <property type="match status" value="1"/>
</dbReference>
<dbReference type="SUPFAM" id="SSF53448">
    <property type="entry name" value="Nucleotide-diphospho-sugar transferases"/>
    <property type="match status" value="1"/>
</dbReference>
<protein>
    <submittedName>
        <fullName evidence="2">Glycosyltransferase</fullName>
        <ecNumber evidence="2">2.4.-.-</ecNumber>
    </submittedName>
</protein>
<evidence type="ECO:0000259" key="1">
    <source>
        <dbReference type="Pfam" id="PF00535"/>
    </source>
</evidence>
<dbReference type="EMBL" id="CP091092">
    <property type="protein sequence ID" value="WFN36819.1"/>
    <property type="molecule type" value="Genomic_DNA"/>
</dbReference>
<dbReference type="InterPro" id="IPR001173">
    <property type="entry name" value="Glyco_trans_2-like"/>
</dbReference>
<feature type="domain" description="Glycosyltransferase 2-like" evidence="1">
    <location>
        <begin position="13"/>
        <end position="156"/>
    </location>
</feature>